<organism evidence="1 2">
    <name type="scientific">Alistipes onderdonkii subsp. vulgaris</name>
    <dbReference type="NCBI Taxonomy" id="2585117"/>
    <lineage>
        <taxon>Bacteria</taxon>
        <taxon>Pseudomonadati</taxon>
        <taxon>Bacteroidota</taxon>
        <taxon>Bacteroidia</taxon>
        <taxon>Bacteroidales</taxon>
        <taxon>Rikenellaceae</taxon>
        <taxon>Alistipes</taxon>
    </lineage>
</organism>
<dbReference type="EMBL" id="AP019737">
    <property type="protein sequence ID" value="BBL09113.1"/>
    <property type="molecule type" value="Genomic_DNA"/>
</dbReference>
<reference evidence="1 2" key="1">
    <citation type="journal article" date="2020" name="Int. J. Syst. Evol. Microbiol.">
        <title>Alistipes communis sp. nov., Alistipes dispar sp. nov. and Alistipes onderdonkii subsp. vulgaris subsp. nov., isolated from human faeces, and creation of Alistipes onderdonkii subsp. onderdonkii subsp. nov.</title>
        <authorList>
            <person name="Sakamoto M."/>
            <person name="Ikeyama N."/>
            <person name="Ogata Y."/>
            <person name="Suda W."/>
            <person name="Iino T."/>
            <person name="Hattori M."/>
            <person name="Ohkuma M."/>
        </authorList>
    </citation>
    <scope>NUCLEOTIDE SEQUENCE [LARGE SCALE GENOMIC DNA]</scope>
    <source>
        <strain evidence="1 2">5CPYCFAH4</strain>
    </source>
</reference>
<evidence type="ECO:0000313" key="2">
    <source>
        <dbReference type="Proteomes" id="UP000317465"/>
    </source>
</evidence>
<name>A0ACA8QWB9_9BACT</name>
<accession>A0ACA8QWB9</accession>
<protein>
    <submittedName>
        <fullName evidence="1">Uncharacterized protein</fullName>
    </submittedName>
</protein>
<sequence length="210" mass="24059">MGHITINCTMSQFSCKLSVPISLWDTKANKAAGKSLEARRINEKLENIKTNISKQYQRLCDRDSYVTAEKVRNAFLGMGDDCRLLLQTFDEYLAGFLKRVGKDRAYSTYEDYCLRRRRLATFLEYEYHVKDISFKELKRDFIEKFVVYLSTVKGLASGTISAGVKKLRLMTYTAYKNGWIPVDLLPGFMSGINTPNGAICPLQNCRPSWT</sequence>
<dbReference type="Proteomes" id="UP000317465">
    <property type="component" value="Chromosome"/>
</dbReference>
<proteinExistence type="predicted"/>
<gene>
    <name evidence="1" type="ORF">A5CPYCFAH4_13370</name>
</gene>
<evidence type="ECO:0000313" key="1">
    <source>
        <dbReference type="EMBL" id="BBL09113.1"/>
    </source>
</evidence>
<keyword evidence="2" id="KW-1185">Reference proteome</keyword>